<gene>
    <name evidence="2" type="ORF">VITISV_009169</name>
</gene>
<feature type="region of interest" description="Disordered" evidence="1">
    <location>
        <begin position="1"/>
        <end position="21"/>
    </location>
</feature>
<organism evidence="2">
    <name type="scientific">Vitis vinifera</name>
    <name type="common">Grape</name>
    <dbReference type="NCBI Taxonomy" id="29760"/>
    <lineage>
        <taxon>Eukaryota</taxon>
        <taxon>Viridiplantae</taxon>
        <taxon>Streptophyta</taxon>
        <taxon>Embryophyta</taxon>
        <taxon>Tracheophyta</taxon>
        <taxon>Spermatophyta</taxon>
        <taxon>Magnoliopsida</taxon>
        <taxon>eudicotyledons</taxon>
        <taxon>Gunneridae</taxon>
        <taxon>Pentapetalae</taxon>
        <taxon>rosids</taxon>
        <taxon>Vitales</taxon>
        <taxon>Vitaceae</taxon>
        <taxon>Viteae</taxon>
        <taxon>Vitis</taxon>
    </lineage>
</organism>
<accession>A5AX27</accession>
<dbReference type="EMBL" id="AM438840">
    <property type="protein sequence ID" value="CAN80517.1"/>
    <property type="molecule type" value="Genomic_DNA"/>
</dbReference>
<evidence type="ECO:0000256" key="1">
    <source>
        <dbReference type="SAM" id="MobiDB-lite"/>
    </source>
</evidence>
<dbReference type="AlphaFoldDB" id="A5AX27"/>
<proteinExistence type="predicted"/>
<name>A5AX27_VITVI</name>
<evidence type="ECO:0000313" key="2">
    <source>
        <dbReference type="EMBL" id="CAN80517.1"/>
    </source>
</evidence>
<protein>
    <submittedName>
        <fullName evidence="2">Uncharacterized protein</fullName>
    </submittedName>
</protein>
<sequence length="94" mass="10657">MDGSKIAKSSESRTELLSRIQIPKRQPRGTALYTGVSRCLECDCDRIHKPNGDRLTVHTYYRACDQNDNGVVNPEAAKLEQIEESDKMDVDLKF</sequence>
<reference evidence="2" key="1">
    <citation type="journal article" date="2007" name="PLoS ONE">
        <title>The first genome sequence of an elite grapevine cultivar (Pinot noir Vitis vinifera L.): coping with a highly heterozygous genome.</title>
        <authorList>
            <person name="Velasco R."/>
            <person name="Zharkikh A."/>
            <person name="Troggio M."/>
            <person name="Cartwright D.A."/>
            <person name="Cestaro A."/>
            <person name="Pruss D."/>
            <person name="Pindo M."/>
            <person name="FitzGerald L.M."/>
            <person name="Vezzulli S."/>
            <person name="Reid J."/>
            <person name="Malacarne G."/>
            <person name="Iliev D."/>
            <person name="Coppola G."/>
            <person name="Wardell B."/>
            <person name="Micheletti D."/>
            <person name="Macalma T."/>
            <person name="Facci M."/>
            <person name="Mitchell J.T."/>
            <person name="Perazzolli M."/>
            <person name="Eldredge G."/>
            <person name="Gatto P."/>
            <person name="Oyzerski R."/>
            <person name="Moretto M."/>
            <person name="Gutin N."/>
            <person name="Stefanini M."/>
            <person name="Chen Y."/>
            <person name="Segala C."/>
            <person name="Davenport C."/>
            <person name="Dematte L."/>
            <person name="Mraz A."/>
            <person name="Battilana J."/>
            <person name="Stormo K."/>
            <person name="Costa F."/>
            <person name="Tao Q."/>
            <person name="Si-Ammour A."/>
            <person name="Harkins T."/>
            <person name="Lackey A."/>
            <person name="Perbost C."/>
            <person name="Taillon B."/>
            <person name="Stella A."/>
            <person name="Solovyev V."/>
            <person name="Fawcett J.A."/>
            <person name="Sterck L."/>
            <person name="Vandepoele K."/>
            <person name="Grando S.M."/>
            <person name="Toppo S."/>
            <person name="Moser C."/>
            <person name="Lanchbury J."/>
            <person name="Bogden R."/>
            <person name="Skolnick M."/>
            <person name="Sgaramella V."/>
            <person name="Bhatnagar S.K."/>
            <person name="Fontana P."/>
            <person name="Gutin A."/>
            <person name="Van de Peer Y."/>
            <person name="Salamini F."/>
            <person name="Viola R."/>
        </authorList>
    </citation>
    <scope>NUCLEOTIDE SEQUENCE</scope>
</reference>